<sequence>MKNNWRSLLAGIVVAFLLVPATSAPLALAGEINTLPAAGALAIPTISLEKAIQIVKTNFDVPKDYTDFSSSYNTYDGRQAWALRWNGTSERPGEFAAEVNALNGDIVSMNYWKNEDQSANPSVPAISKADAQEISDKLLSRLLGKRTEELRLIPSEQEIIPLNYGPFNYSLQYQRLTNGVPFLGNGVNVQVSSKDGQVTSYRLNWNDAQAPGAEGVISAEQARQAFSEAPFFKLEYWVPSSFRPLLTGQKQEAKLVYQLRGENNGGAIDAFTGKPLQLNPGEWLENDSYGGGGMGAAKEARSGAANDALHVLTPEELKEVERTAKLLKQDEAIAAVKGWIEIPANLTLRSANLGQDWRSPDKRIWSFDWGSVSNDRESGKPQYLSARVSAATGELLGFVVSTQPNDKTEVKLDRAAAQNLAEEFLKKVQPERFSQVVLDPESDLMAKMNPEPWNNQAFSYRRVVNGINFPENGMIVNVDPVSGKVTNYELNWFDYDFPGVSGIISKDKAVESFLKARPLTLSYVRIYSNGIPGDLRLVYLPIAADRSVPVSNTVDAKSGEMLDYQGQPIEKGPKPFKFTDLGEVKGAAEIAALGQAGLFGDYGNSFKPLEKMSVDSLLRAMYLSRFGIWGNTGLTEKEVISKAKDLGWLKEDLKPGDPVNRELLTKVLLRYIQLNKIAELKDIYQVSFQDSDQISPEALGYVAIASSTGIVKVEGQTLAPRETVNRAEAAVALFRALGWRN</sequence>
<protein>
    <recommendedName>
        <fullName evidence="3">SLH domain-containing protein</fullName>
    </recommendedName>
</protein>
<dbReference type="HOGENOM" id="CLU_019560_0_0_9"/>
<evidence type="ECO:0000259" key="3">
    <source>
        <dbReference type="PROSITE" id="PS51272"/>
    </source>
</evidence>
<dbReference type="InterPro" id="IPR032599">
    <property type="entry name" value="YcdB/YcdC_rep_domain"/>
</dbReference>
<evidence type="ECO:0000313" key="5">
    <source>
        <dbReference type="Proteomes" id="UP000005104"/>
    </source>
</evidence>
<dbReference type="STRING" id="768710.DesyoDRAFT_2213"/>
<dbReference type="eggNOG" id="ENOG502ZA5A">
    <property type="taxonomic scope" value="Bacteria"/>
</dbReference>
<reference evidence="4 5" key="1">
    <citation type="submission" date="2011-11" db="EMBL/GenBank/DDBJ databases">
        <title>The Noncontiguous Finished genome of Desulfosporosinus youngiae DSM 17734.</title>
        <authorList>
            <consortium name="US DOE Joint Genome Institute (JGI-PGF)"/>
            <person name="Lucas S."/>
            <person name="Han J."/>
            <person name="Lapidus A."/>
            <person name="Cheng J.-F."/>
            <person name="Goodwin L."/>
            <person name="Pitluck S."/>
            <person name="Peters L."/>
            <person name="Ovchinnikova G."/>
            <person name="Lu M."/>
            <person name="Land M.L."/>
            <person name="Hauser L."/>
            <person name="Pester M."/>
            <person name="Spring S."/>
            <person name="Ollivier B."/>
            <person name="Rattei T."/>
            <person name="Klenk H.-P."/>
            <person name="Wagner M."/>
            <person name="Loy A."/>
            <person name="Woyke T.J."/>
        </authorList>
    </citation>
    <scope>NUCLEOTIDE SEQUENCE [LARGE SCALE GENOMIC DNA]</scope>
    <source>
        <strain evidence="4 5">DSM 17734</strain>
    </source>
</reference>
<evidence type="ECO:0000256" key="1">
    <source>
        <dbReference type="ARBA" id="ARBA00022737"/>
    </source>
</evidence>
<dbReference type="InterPro" id="IPR001119">
    <property type="entry name" value="SLH_dom"/>
</dbReference>
<accession>H5Y3Q4</accession>
<dbReference type="AlphaFoldDB" id="H5Y3Q4"/>
<dbReference type="Pfam" id="PF16244">
    <property type="entry name" value="DUF4901"/>
    <property type="match status" value="2"/>
</dbReference>
<feature type="domain" description="SLH" evidence="3">
    <location>
        <begin position="685"/>
        <end position="741"/>
    </location>
</feature>
<dbReference type="EMBL" id="CM001441">
    <property type="protein sequence ID" value="EHQ89298.1"/>
    <property type="molecule type" value="Genomic_DNA"/>
</dbReference>
<feature type="chain" id="PRO_5003601570" description="SLH domain-containing protein" evidence="2">
    <location>
        <begin position="30"/>
        <end position="741"/>
    </location>
</feature>
<dbReference type="Proteomes" id="UP000005104">
    <property type="component" value="Chromosome"/>
</dbReference>
<keyword evidence="2" id="KW-0732">Signal</keyword>
<dbReference type="RefSeq" id="WP_007782877.1">
    <property type="nucleotide sequence ID" value="NZ_CM001441.1"/>
</dbReference>
<dbReference type="PROSITE" id="PS51272">
    <property type="entry name" value="SLH"/>
    <property type="match status" value="1"/>
</dbReference>
<feature type="signal peptide" evidence="2">
    <location>
        <begin position="1"/>
        <end position="29"/>
    </location>
</feature>
<proteinExistence type="predicted"/>
<dbReference type="OrthoDB" id="2473368at2"/>
<dbReference type="Pfam" id="PF00395">
    <property type="entry name" value="SLH"/>
    <property type="match status" value="1"/>
</dbReference>
<evidence type="ECO:0000313" key="4">
    <source>
        <dbReference type="EMBL" id="EHQ89298.1"/>
    </source>
</evidence>
<keyword evidence="5" id="KW-1185">Reference proteome</keyword>
<gene>
    <name evidence="4" type="ORF">DesyoDRAFT_2213</name>
</gene>
<name>H5Y3Q4_9FIRM</name>
<evidence type="ECO:0000256" key="2">
    <source>
        <dbReference type="SAM" id="SignalP"/>
    </source>
</evidence>
<organism evidence="4 5">
    <name type="scientific">Desulfosporosinus youngiae DSM 17734</name>
    <dbReference type="NCBI Taxonomy" id="768710"/>
    <lineage>
        <taxon>Bacteria</taxon>
        <taxon>Bacillati</taxon>
        <taxon>Bacillota</taxon>
        <taxon>Clostridia</taxon>
        <taxon>Eubacteriales</taxon>
        <taxon>Desulfitobacteriaceae</taxon>
        <taxon>Desulfosporosinus</taxon>
    </lineage>
</organism>
<keyword evidence="1" id="KW-0677">Repeat</keyword>